<dbReference type="EMBL" id="DS113248">
    <property type="protein sequence ID" value="EAY15999.1"/>
    <property type="molecule type" value="Genomic_DNA"/>
</dbReference>
<proteinExistence type="predicted"/>
<dbReference type="AlphaFoldDB" id="A2DUG1"/>
<dbReference type="PANTHER" id="PTHR24188">
    <property type="entry name" value="ANKYRIN REPEAT PROTEIN"/>
    <property type="match status" value="1"/>
</dbReference>
<reference evidence="3" key="2">
    <citation type="journal article" date="2007" name="Science">
        <title>Draft genome sequence of the sexually transmitted pathogen Trichomonas vaginalis.</title>
        <authorList>
            <person name="Carlton J.M."/>
            <person name="Hirt R.P."/>
            <person name="Silva J.C."/>
            <person name="Delcher A.L."/>
            <person name="Schatz M."/>
            <person name="Zhao Q."/>
            <person name="Wortman J.R."/>
            <person name="Bidwell S.L."/>
            <person name="Alsmark U.C.M."/>
            <person name="Besteiro S."/>
            <person name="Sicheritz-Ponten T."/>
            <person name="Noel C.J."/>
            <person name="Dacks J.B."/>
            <person name="Foster P.G."/>
            <person name="Simillion C."/>
            <person name="Van de Peer Y."/>
            <person name="Miranda-Saavedra D."/>
            <person name="Barton G.J."/>
            <person name="Westrop G.D."/>
            <person name="Mueller S."/>
            <person name="Dessi D."/>
            <person name="Fiori P.L."/>
            <person name="Ren Q."/>
            <person name="Paulsen I."/>
            <person name="Zhang H."/>
            <person name="Bastida-Corcuera F.D."/>
            <person name="Simoes-Barbosa A."/>
            <person name="Brown M.T."/>
            <person name="Hayes R.D."/>
            <person name="Mukherjee M."/>
            <person name="Okumura C.Y."/>
            <person name="Schneider R."/>
            <person name="Smith A.J."/>
            <person name="Vanacova S."/>
            <person name="Villalvazo M."/>
            <person name="Haas B.J."/>
            <person name="Pertea M."/>
            <person name="Feldblyum T.V."/>
            <person name="Utterback T.R."/>
            <person name="Shu C.L."/>
            <person name="Osoegawa K."/>
            <person name="de Jong P.J."/>
            <person name="Hrdy I."/>
            <person name="Horvathova L."/>
            <person name="Zubacova Z."/>
            <person name="Dolezal P."/>
            <person name="Malik S.B."/>
            <person name="Logsdon J.M. Jr."/>
            <person name="Henze K."/>
            <person name="Gupta A."/>
            <person name="Wang C.C."/>
            <person name="Dunne R.L."/>
            <person name="Upcroft J.A."/>
            <person name="Upcroft P."/>
            <person name="White O."/>
            <person name="Salzberg S.L."/>
            <person name="Tang P."/>
            <person name="Chiu C.-H."/>
            <person name="Lee Y.-S."/>
            <person name="Embley T.M."/>
            <person name="Coombs G.H."/>
            <person name="Mottram J.C."/>
            <person name="Tachezy J."/>
            <person name="Fraser-Liggett C.M."/>
            <person name="Johnson P.J."/>
        </authorList>
    </citation>
    <scope>NUCLEOTIDE SEQUENCE [LARGE SCALE GENOMIC DNA]</scope>
    <source>
        <strain evidence="3">G3</strain>
    </source>
</reference>
<gene>
    <name evidence="3" type="ORF">TVAG_262490</name>
</gene>
<dbReference type="KEGG" id="tva:4774006"/>
<dbReference type="RefSeq" id="XP_001328222.1">
    <property type="nucleotide sequence ID" value="XM_001328187.1"/>
</dbReference>
<dbReference type="SUPFAM" id="SSF53822">
    <property type="entry name" value="Periplasmic binding protein-like I"/>
    <property type="match status" value="1"/>
</dbReference>
<reference evidence="3" key="1">
    <citation type="submission" date="2006-10" db="EMBL/GenBank/DDBJ databases">
        <authorList>
            <person name="Amadeo P."/>
            <person name="Zhao Q."/>
            <person name="Wortman J."/>
            <person name="Fraser-Liggett C."/>
            <person name="Carlton J."/>
        </authorList>
    </citation>
    <scope>NUCLEOTIDE SEQUENCE</scope>
    <source>
        <strain evidence="3">G3</strain>
    </source>
</reference>
<dbReference type="VEuPathDB" id="TrichDB:TVAG_262490"/>
<dbReference type="InParanoid" id="A2DUG1"/>
<dbReference type="VEuPathDB" id="TrichDB:TVAGG3_0595290"/>
<evidence type="ECO:0000313" key="4">
    <source>
        <dbReference type="Proteomes" id="UP000001542"/>
    </source>
</evidence>
<keyword evidence="4" id="KW-1185">Reference proteome</keyword>
<organism evidence="3 4">
    <name type="scientific">Trichomonas vaginalis (strain ATCC PRA-98 / G3)</name>
    <dbReference type="NCBI Taxonomy" id="412133"/>
    <lineage>
        <taxon>Eukaryota</taxon>
        <taxon>Metamonada</taxon>
        <taxon>Parabasalia</taxon>
        <taxon>Trichomonadida</taxon>
        <taxon>Trichomonadidae</taxon>
        <taxon>Trichomonas</taxon>
    </lineage>
</organism>
<keyword evidence="1" id="KW-0677">Repeat</keyword>
<name>A2DUG1_TRIV3</name>
<evidence type="ECO:0000256" key="1">
    <source>
        <dbReference type="ARBA" id="ARBA00022737"/>
    </source>
</evidence>
<dbReference type="InterPro" id="IPR028082">
    <property type="entry name" value="Peripla_BP_I"/>
</dbReference>
<dbReference type="Proteomes" id="UP000001542">
    <property type="component" value="Unassembled WGS sequence"/>
</dbReference>
<protein>
    <submittedName>
        <fullName evidence="3">Uncharacterized protein</fullName>
    </submittedName>
</protein>
<accession>A2DUG1</accession>
<evidence type="ECO:0000313" key="3">
    <source>
        <dbReference type="EMBL" id="EAY15999.1"/>
    </source>
</evidence>
<evidence type="ECO:0000256" key="2">
    <source>
        <dbReference type="ARBA" id="ARBA00023043"/>
    </source>
</evidence>
<dbReference type="PANTHER" id="PTHR24188:SF29">
    <property type="entry name" value="GH09064P"/>
    <property type="match status" value="1"/>
</dbReference>
<keyword evidence="2" id="KW-0040">ANK repeat</keyword>
<sequence>MGEALHQNFEYIAAHINDYINEDKLFTTFEIDDIEKIMKFTNFTTNDFITLLKQSHPTIKANKLFTSTRNAYVTIQNYEEVINILKSLKKYLKMRVLDGTIAFLIQAERDMPNSPERIQTLQTQLKAIQSDKQKVTQKYNLSNFSLIKLMRKTMY</sequence>